<dbReference type="SUPFAM" id="SSF53756">
    <property type="entry name" value="UDP-Glycosyltransferase/glycogen phosphorylase"/>
    <property type="match status" value="1"/>
</dbReference>
<keyword evidence="3" id="KW-1185">Reference proteome</keyword>
<evidence type="ECO:0000259" key="1">
    <source>
        <dbReference type="Pfam" id="PF04101"/>
    </source>
</evidence>
<name>A0ABW7HFI8_9BURK</name>
<protein>
    <submittedName>
        <fullName evidence="2">Glycosyltransferase</fullName>
    </submittedName>
</protein>
<dbReference type="Gene3D" id="3.40.50.2000">
    <property type="entry name" value="Glycogen Phosphorylase B"/>
    <property type="match status" value="2"/>
</dbReference>
<accession>A0ABW7HFI8</accession>
<evidence type="ECO:0000313" key="3">
    <source>
        <dbReference type="Proteomes" id="UP001606134"/>
    </source>
</evidence>
<dbReference type="EMBL" id="JBIGIC010000009">
    <property type="protein sequence ID" value="MFG6488663.1"/>
    <property type="molecule type" value="Genomic_DNA"/>
</dbReference>
<dbReference type="InterPro" id="IPR007235">
    <property type="entry name" value="Glyco_trans_28_C"/>
</dbReference>
<proteinExistence type="predicted"/>
<reference evidence="2 3" key="1">
    <citation type="submission" date="2024-08" db="EMBL/GenBank/DDBJ databases">
        <authorList>
            <person name="Lu H."/>
        </authorList>
    </citation>
    <scope>NUCLEOTIDE SEQUENCE [LARGE SCALE GENOMIC DNA]</scope>
    <source>
        <strain evidence="2 3">BYS78W</strain>
    </source>
</reference>
<dbReference type="Pfam" id="PF04101">
    <property type="entry name" value="Glyco_tran_28_C"/>
    <property type="match status" value="1"/>
</dbReference>
<gene>
    <name evidence="2" type="ORF">ACG04R_18405</name>
</gene>
<evidence type="ECO:0000313" key="2">
    <source>
        <dbReference type="EMBL" id="MFG6488663.1"/>
    </source>
</evidence>
<comment type="caution">
    <text evidence="2">The sequence shown here is derived from an EMBL/GenBank/DDBJ whole genome shotgun (WGS) entry which is preliminary data.</text>
</comment>
<sequence length="394" mass="42100">MTQGLLYGWELGGGASHLELARGLLAALGGRFERVTLALRRLASAQARFGPAVQLFQSPVPEPAGLLPNPASYAEILFEAGFHDRDALLSRLRAWDAILDAARPDVLVADHAPTLLLASRGRAGLKRCCIGAGFFCPPPVAPCPVFRSWDRVAPARPAAIEARVLDCINEALRQRGVAPLARVADLFELDEQFLTTTPELDHYPGRGPARYWGFYAAGDGGGRAADWPAGDGPRVFAYLSADYPRLAELLAELVRLRWPSLVHVAGLPEATRRSLAAPTLHLTADWLDMADVTAAADLVVCHAGAGTMAWALEQGRRLVTLPLHAEQTVAALRLKAAGLGHALLSADPAQFRRTLREAAQDGALQACVDALRSRLSPSRNNLAAIAARLGELAA</sequence>
<dbReference type="Proteomes" id="UP001606134">
    <property type="component" value="Unassembled WGS sequence"/>
</dbReference>
<dbReference type="RefSeq" id="WP_394413999.1">
    <property type="nucleotide sequence ID" value="NZ_JBIGIC010000009.1"/>
</dbReference>
<organism evidence="2 3">
    <name type="scientific">Pelomonas candidula</name>
    <dbReference type="NCBI Taxonomy" id="3299025"/>
    <lineage>
        <taxon>Bacteria</taxon>
        <taxon>Pseudomonadati</taxon>
        <taxon>Pseudomonadota</taxon>
        <taxon>Betaproteobacteria</taxon>
        <taxon>Burkholderiales</taxon>
        <taxon>Sphaerotilaceae</taxon>
        <taxon>Roseateles</taxon>
    </lineage>
</organism>
<feature type="domain" description="Glycosyl transferase family 28 C-terminal" evidence="1">
    <location>
        <begin position="286"/>
        <end position="347"/>
    </location>
</feature>